<dbReference type="Gene3D" id="3.30.40.10">
    <property type="entry name" value="Zinc/RING finger domain, C3HC4 (zinc finger)"/>
    <property type="match status" value="1"/>
</dbReference>
<dbReference type="RefSeq" id="WP_344167301.1">
    <property type="nucleotide sequence ID" value="NZ_BAAABV010000028.1"/>
</dbReference>
<dbReference type="InterPro" id="IPR001607">
    <property type="entry name" value="Znf_UBP"/>
</dbReference>
<dbReference type="PROSITE" id="PS50271">
    <property type="entry name" value="ZF_UBP"/>
    <property type="match status" value="1"/>
</dbReference>
<keyword evidence="4" id="KW-1185">Reference proteome</keyword>
<dbReference type="SUPFAM" id="SSF57850">
    <property type="entry name" value="RING/U-box"/>
    <property type="match status" value="1"/>
</dbReference>
<name>A0ABP3FIR6_9ACTN</name>
<gene>
    <name evidence="3" type="ORF">GCM10010302_65710</name>
</gene>
<feature type="region of interest" description="Disordered" evidence="1">
    <location>
        <begin position="1"/>
        <end position="21"/>
    </location>
</feature>
<dbReference type="EMBL" id="BAAABV010000028">
    <property type="protein sequence ID" value="GAA0317494.1"/>
    <property type="molecule type" value="Genomic_DNA"/>
</dbReference>
<feature type="region of interest" description="Disordered" evidence="1">
    <location>
        <begin position="91"/>
        <end position="123"/>
    </location>
</feature>
<evidence type="ECO:0000259" key="2">
    <source>
        <dbReference type="PROSITE" id="PS50271"/>
    </source>
</evidence>
<reference evidence="4" key="1">
    <citation type="journal article" date="2019" name="Int. J. Syst. Evol. Microbiol.">
        <title>The Global Catalogue of Microorganisms (GCM) 10K type strain sequencing project: providing services to taxonomists for standard genome sequencing and annotation.</title>
        <authorList>
            <consortium name="The Broad Institute Genomics Platform"/>
            <consortium name="The Broad Institute Genome Sequencing Center for Infectious Disease"/>
            <person name="Wu L."/>
            <person name="Ma J."/>
        </authorList>
    </citation>
    <scope>NUCLEOTIDE SEQUENCE [LARGE SCALE GENOMIC DNA]</scope>
    <source>
        <strain evidence="4">JCM 4505</strain>
    </source>
</reference>
<accession>A0ABP3FIR6</accession>
<dbReference type="InterPro" id="IPR013083">
    <property type="entry name" value="Znf_RING/FYVE/PHD"/>
</dbReference>
<evidence type="ECO:0000313" key="3">
    <source>
        <dbReference type="EMBL" id="GAA0317494.1"/>
    </source>
</evidence>
<protein>
    <submittedName>
        <fullName evidence="3">UBP-type zinc finger domain-containing protein</fullName>
    </submittedName>
</protein>
<feature type="domain" description="UBP-type" evidence="2">
    <location>
        <begin position="1"/>
        <end position="105"/>
    </location>
</feature>
<dbReference type="Proteomes" id="UP001501867">
    <property type="component" value="Unassembled WGS sequence"/>
</dbReference>
<dbReference type="Pfam" id="PF02148">
    <property type="entry name" value="zf-UBP"/>
    <property type="match status" value="1"/>
</dbReference>
<sequence length="123" mass="12905">MTESNQTGGIDGVDPAVPPSGTGCGECDAVGGWWFHLRRCARCGHVGCCDSSPAQHATAHWKATGHPLVQSFEPGEAWFWDYAAGTLYESGPALAPPDAHPAGQPAPGPSGRVPADWPNHLHR</sequence>
<evidence type="ECO:0000256" key="1">
    <source>
        <dbReference type="SAM" id="MobiDB-lite"/>
    </source>
</evidence>
<comment type="caution">
    <text evidence="3">The sequence shown here is derived from an EMBL/GenBank/DDBJ whole genome shotgun (WGS) entry which is preliminary data.</text>
</comment>
<feature type="compositionally biased region" description="Pro residues" evidence="1">
    <location>
        <begin position="94"/>
        <end position="108"/>
    </location>
</feature>
<proteinExistence type="predicted"/>
<organism evidence="3 4">
    <name type="scientific">Streptomyces polychromogenes</name>
    <dbReference type="NCBI Taxonomy" id="67342"/>
    <lineage>
        <taxon>Bacteria</taxon>
        <taxon>Bacillati</taxon>
        <taxon>Actinomycetota</taxon>
        <taxon>Actinomycetes</taxon>
        <taxon>Kitasatosporales</taxon>
        <taxon>Streptomycetaceae</taxon>
        <taxon>Streptomyces</taxon>
    </lineage>
</organism>
<evidence type="ECO:0000313" key="4">
    <source>
        <dbReference type="Proteomes" id="UP001501867"/>
    </source>
</evidence>